<feature type="signal peptide" evidence="9">
    <location>
        <begin position="1"/>
        <end position="20"/>
    </location>
</feature>
<evidence type="ECO:0000256" key="9">
    <source>
        <dbReference type="RuleBase" id="RU367011"/>
    </source>
</evidence>
<protein>
    <recommendedName>
        <fullName evidence="4 9">Carbonic anhydrase</fullName>
        <ecNumber evidence="4 9">4.2.1.1</ecNumber>
    </recommendedName>
</protein>
<comment type="catalytic activity">
    <reaction evidence="8 9">
        <text>hydrogencarbonate + H(+) = CO2 + H2O</text>
        <dbReference type="Rhea" id="RHEA:10748"/>
        <dbReference type="ChEBI" id="CHEBI:15377"/>
        <dbReference type="ChEBI" id="CHEBI:15378"/>
        <dbReference type="ChEBI" id="CHEBI:16526"/>
        <dbReference type="ChEBI" id="CHEBI:17544"/>
        <dbReference type="EC" id="4.2.1.1"/>
    </reaction>
</comment>
<proteinExistence type="inferred from homology"/>
<evidence type="ECO:0000313" key="11">
    <source>
        <dbReference type="EMBL" id="PNY28636.1"/>
    </source>
</evidence>
<organism evidence="11 12">
    <name type="scientific">Tolypocladium capitatum</name>
    <dbReference type="NCBI Taxonomy" id="45235"/>
    <lineage>
        <taxon>Eukaryota</taxon>
        <taxon>Fungi</taxon>
        <taxon>Dikarya</taxon>
        <taxon>Ascomycota</taxon>
        <taxon>Pezizomycotina</taxon>
        <taxon>Sordariomycetes</taxon>
        <taxon>Hypocreomycetidae</taxon>
        <taxon>Hypocreales</taxon>
        <taxon>Ophiocordycipitaceae</taxon>
        <taxon>Tolypocladium</taxon>
    </lineage>
</organism>
<dbReference type="PANTHER" id="PTHR18952:SF265">
    <property type="entry name" value="CARBONIC ANHYDRASE"/>
    <property type="match status" value="1"/>
</dbReference>
<comment type="cofactor">
    <cofactor evidence="1 9">
        <name>Zn(2+)</name>
        <dbReference type="ChEBI" id="CHEBI:29105"/>
    </cofactor>
</comment>
<gene>
    <name evidence="11" type="ORF">TCAP_01439</name>
</gene>
<dbReference type="OrthoDB" id="429145at2759"/>
<dbReference type="InterPro" id="IPR018338">
    <property type="entry name" value="Carbonic_anhydrase_a-class_CS"/>
</dbReference>
<dbReference type="Proteomes" id="UP000236621">
    <property type="component" value="Unassembled WGS sequence"/>
</dbReference>
<name>A0A2K3QM60_9HYPO</name>
<dbReference type="GO" id="GO:0004089">
    <property type="term" value="F:carbonate dehydratase activity"/>
    <property type="evidence" value="ECO:0007669"/>
    <property type="project" value="UniProtKB-UniRule"/>
</dbReference>
<comment type="similarity">
    <text evidence="3 9">Belongs to the alpha-carbonic anhydrase family.</text>
</comment>
<keyword evidence="5 9" id="KW-0479">Metal-binding</keyword>
<dbReference type="AlphaFoldDB" id="A0A2K3QM60"/>
<keyword evidence="9" id="KW-0732">Signal</keyword>
<dbReference type="PANTHER" id="PTHR18952">
    <property type="entry name" value="CARBONIC ANHYDRASE"/>
    <property type="match status" value="1"/>
</dbReference>
<keyword evidence="6 9" id="KW-0862">Zinc</keyword>
<evidence type="ECO:0000256" key="7">
    <source>
        <dbReference type="ARBA" id="ARBA00023239"/>
    </source>
</evidence>
<keyword evidence="12" id="KW-1185">Reference proteome</keyword>
<evidence type="ECO:0000256" key="6">
    <source>
        <dbReference type="ARBA" id="ARBA00022833"/>
    </source>
</evidence>
<dbReference type="InterPro" id="IPR023561">
    <property type="entry name" value="Carbonic_anhydrase_a-class"/>
</dbReference>
<evidence type="ECO:0000256" key="1">
    <source>
        <dbReference type="ARBA" id="ARBA00001947"/>
    </source>
</evidence>
<dbReference type="InterPro" id="IPR001148">
    <property type="entry name" value="CA_dom"/>
</dbReference>
<evidence type="ECO:0000259" key="10">
    <source>
        <dbReference type="PROSITE" id="PS51144"/>
    </source>
</evidence>
<sequence>MVQFASTTVALLCWAGYVLAACNYGTSYFPREPNVTVGSFGYTGLNGPLNWYGLNKTANKLCATGRHQSPININASIPTSSDGFVSFKIDSYPEGAVFENLGTTLEVPANGTLVTDSKTYGLTQFHFHTPSEHRIELEHFPMEAHFVFEADDKSVAVVAFVIDLGPADPWLTSVFTYVAGIKTPGQATLTGPLSFTNLEHHLKSNPIYRYSGSLTTPPCTEGVAWIISNKPLYIDAGTYNKVKNVLGFNARYTQNFPGGVNLLQNAADELK</sequence>
<dbReference type="EC" id="4.2.1.1" evidence="4 9"/>
<dbReference type="CDD" id="cd03124">
    <property type="entry name" value="alpha_CA_prokaryotic_like"/>
    <property type="match status" value="1"/>
</dbReference>
<evidence type="ECO:0000256" key="4">
    <source>
        <dbReference type="ARBA" id="ARBA00012925"/>
    </source>
</evidence>
<dbReference type="Gene3D" id="3.10.200.10">
    <property type="entry name" value="Alpha carbonic anhydrase"/>
    <property type="match status" value="1"/>
</dbReference>
<dbReference type="PROSITE" id="PS00162">
    <property type="entry name" value="ALPHA_CA_1"/>
    <property type="match status" value="1"/>
</dbReference>
<dbReference type="GO" id="GO:0008270">
    <property type="term" value="F:zinc ion binding"/>
    <property type="evidence" value="ECO:0007669"/>
    <property type="project" value="UniProtKB-UniRule"/>
</dbReference>
<feature type="domain" description="Alpha-carbonic anhydrase" evidence="10">
    <location>
        <begin position="38"/>
        <end position="271"/>
    </location>
</feature>
<dbReference type="PROSITE" id="PS51144">
    <property type="entry name" value="ALPHA_CA_2"/>
    <property type="match status" value="1"/>
</dbReference>
<reference evidence="11 12" key="1">
    <citation type="submission" date="2017-08" db="EMBL/GenBank/DDBJ databases">
        <title>Harnessing the power of phylogenomics to disentangle the directionality and signatures of interkingdom host jumping in the parasitic fungal genus Tolypocladium.</title>
        <authorList>
            <person name="Quandt C.A."/>
            <person name="Patterson W."/>
            <person name="Spatafora J.W."/>
        </authorList>
    </citation>
    <scope>NUCLEOTIDE SEQUENCE [LARGE SCALE GENOMIC DNA]</scope>
    <source>
        <strain evidence="11 12">CBS 113982</strain>
    </source>
</reference>
<evidence type="ECO:0000256" key="5">
    <source>
        <dbReference type="ARBA" id="ARBA00022723"/>
    </source>
</evidence>
<dbReference type="Pfam" id="PF00194">
    <property type="entry name" value="Carb_anhydrase"/>
    <property type="match status" value="1"/>
</dbReference>
<dbReference type="SMART" id="SM01057">
    <property type="entry name" value="Carb_anhydrase"/>
    <property type="match status" value="1"/>
</dbReference>
<evidence type="ECO:0000256" key="8">
    <source>
        <dbReference type="ARBA" id="ARBA00048348"/>
    </source>
</evidence>
<feature type="chain" id="PRO_5025077281" description="Carbonic anhydrase" evidence="9">
    <location>
        <begin position="21"/>
        <end position="271"/>
    </location>
</feature>
<dbReference type="EMBL" id="NRSZ01000233">
    <property type="protein sequence ID" value="PNY28636.1"/>
    <property type="molecule type" value="Genomic_DNA"/>
</dbReference>
<dbReference type="InterPro" id="IPR041891">
    <property type="entry name" value="Alpha_CA_prokaryot-like"/>
</dbReference>
<evidence type="ECO:0000256" key="2">
    <source>
        <dbReference type="ARBA" id="ARBA00002904"/>
    </source>
</evidence>
<accession>A0A2K3QM60</accession>
<comment type="caution">
    <text evidence="11">The sequence shown here is derived from an EMBL/GenBank/DDBJ whole genome shotgun (WGS) entry which is preliminary data.</text>
</comment>
<dbReference type="InterPro" id="IPR036398">
    <property type="entry name" value="CA_dom_sf"/>
</dbReference>
<dbReference type="STRING" id="45235.A0A2K3QM60"/>
<evidence type="ECO:0000256" key="3">
    <source>
        <dbReference type="ARBA" id="ARBA00010718"/>
    </source>
</evidence>
<comment type="function">
    <text evidence="2 9">Reversible hydration of carbon dioxide.</text>
</comment>
<evidence type="ECO:0000313" key="12">
    <source>
        <dbReference type="Proteomes" id="UP000236621"/>
    </source>
</evidence>
<keyword evidence="7 9" id="KW-0456">Lyase</keyword>
<dbReference type="SUPFAM" id="SSF51069">
    <property type="entry name" value="Carbonic anhydrase"/>
    <property type="match status" value="1"/>
</dbReference>